<dbReference type="NCBIfam" id="TIGR00773">
    <property type="entry name" value="NhaA"/>
    <property type="match status" value="1"/>
</dbReference>
<dbReference type="HAMAP" id="MF_01844">
    <property type="entry name" value="NhaA"/>
    <property type="match status" value="1"/>
</dbReference>
<evidence type="ECO:0000256" key="3">
    <source>
        <dbReference type="ARBA" id="ARBA00022519"/>
    </source>
</evidence>
<feature type="transmembrane region" description="Helical" evidence="7">
    <location>
        <begin position="467"/>
        <end position="489"/>
    </location>
</feature>
<dbReference type="OrthoDB" id="9808135at2"/>
<keyword evidence="7" id="KW-0050">Antiport</keyword>
<evidence type="ECO:0000256" key="1">
    <source>
        <dbReference type="ARBA" id="ARBA00004429"/>
    </source>
</evidence>
<feature type="transmembrane region" description="Helical" evidence="7">
    <location>
        <begin position="140"/>
        <end position="162"/>
    </location>
</feature>
<dbReference type="Pfam" id="PF06965">
    <property type="entry name" value="Na_H_antiport_1"/>
    <property type="match status" value="1"/>
</dbReference>
<dbReference type="GO" id="GO:0015385">
    <property type="term" value="F:sodium:proton antiporter activity"/>
    <property type="evidence" value="ECO:0007669"/>
    <property type="project" value="UniProtKB-UniRule"/>
</dbReference>
<evidence type="ECO:0000313" key="8">
    <source>
        <dbReference type="EMBL" id="RDU72412.1"/>
    </source>
</evidence>
<keyword evidence="7" id="KW-0813">Transport</keyword>
<evidence type="ECO:0000256" key="5">
    <source>
        <dbReference type="ARBA" id="ARBA00022989"/>
    </source>
</evidence>
<feature type="transmembrane region" description="Helical" evidence="7">
    <location>
        <begin position="168"/>
        <end position="192"/>
    </location>
</feature>
<dbReference type="RefSeq" id="WP_104762809.1">
    <property type="nucleotide sequence ID" value="NZ_FZPM01000009.1"/>
</dbReference>
<dbReference type="InterPro" id="IPR004670">
    <property type="entry name" value="NhaA"/>
</dbReference>
<organism evidence="8 9">
    <name type="scientific">Helicobacter aurati</name>
    <dbReference type="NCBI Taxonomy" id="137778"/>
    <lineage>
        <taxon>Bacteria</taxon>
        <taxon>Pseudomonadati</taxon>
        <taxon>Campylobacterota</taxon>
        <taxon>Epsilonproteobacteria</taxon>
        <taxon>Campylobacterales</taxon>
        <taxon>Helicobacteraceae</taxon>
        <taxon>Helicobacter</taxon>
    </lineage>
</organism>
<comment type="similarity">
    <text evidence="7">Belongs to the NhaA Na(+)/H(+) (TC 2.A.33) antiporter family.</text>
</comment>
<name>A0A3D8J4H0_9HELI</name>
<keyword evidence="7" id="KW-0406">Ion transport</keyword>
<feature type="transmembrane region" description="Helical" evidence="7">
    <location>
        <begin position="31"/>
        <end position="51"/>
    </location>
</feature>
<feature type="transmembrane region" description="Helical" evidence="7">
    <location>
        <begin position="431"/>
        <end position="455"/>
    </location>
</feature>
<evidence type="ECO:0000256" key="2">
    <source>
        <dbReference type="ARBA" id="ARBA00022475"/>
    </source>
</evidence>
<keyword evidence="2 7" id="KW-1003">Cell membrane</keyword>
<evidence type="ECO:0000256" key="7">
    <source>
        <dbReference type="HAMAP-Rule" id="MF_01844"/>
    </source>
</evidence>
<keyword evidence="7" id="KW-0739">Sodium transport</keyword>
<dbReference type="GO" id="GO:0005886">
    <property type="term" value="C:plasma membrane"/>
    <property type="evidence" value="ECO:0007669"/>
    <property type="project" value="UniProtKB-SubCell"/>
</dbReference>
<gene>
    <name evidence="7 8" type="primary">nhaA</name>
    <name evidence="8" type="ORF">CQA66_04950</name>
</gene>
<evidence type="ECO:0000256" key="4">
    <source>
        <dbReference type="ARBA" id="ARBA00022692"/>
    </source>
</evidence>
<dbReference type="Proteomes" id="UP000256424">
    <property type="component" value="Unassembled WGS sequence"/>
</dbReference>
<dbReference type="Gene3D" id="1.20.1530.10">
    <property type="entry name" value="Na+/H+ antiporter like domain"/>
    <property type="match status" value="1"/>
</dbReference>
<dbReference type="PANTHER" id="PTHR30341:SF0">
    <property type="entry name" value="NA(+)_H(+) ANTIPORTER NHAA"/>
    <property type="match status" value="1"/>
</dbReference>
<comment type="function">
    <text evidence="7">Na(+)/H(+) antiporter that extrudes sodium in exchange for external protons.</text>
</comment>
<evidence type="ECO:0000313" key="9">
    <source>
        <dbReference type="Proteomes" id="UP000256424"/>
    </source>
</evidence>
<protein>
    <recommendedName>
        <fullName evidence="7">Na(+)/H(+) antiporter NhaA</fullName>
    </recommendedName>
    <alternativeName>
        <fullName evidence="7">Sodium/proton antiporter NhaA</fullName>
    </alternativeName>
</protein>
<keyword evidence="4 7" id="KW-0812">Transmembrane</keyword>
<keyword evidence="7" id="KW-0915">Sodium</keyword>
<feature type="transmembrane region" description="Helical" evidence="7">
    <location>
        <begin position="112"/>
        <end position="133"/>
    </location>
</feature>
<keyword evidence="5 7" id="KW-1133">Transmembrane helix</keyword>
<keyword evidence="3" id="KW-0997">Cell inner membrane</keyword>
<comment type="caution">
    <text evidence="8">The sequence shown here is derived from an EMBL/GenBank/DDBJ whole genome shotgun (WGS) entry which is preliminary data.</text>
</comment>
<feature type="transmembrane region" description="Helical" evidence="7">
    <location>
        <begin position="72"/>
        <end position="92"/>
    </location>
</feature>
<comment type="subcellular location">
    <subcellularLocation>
        <location evidence="1">Cell inner membrane</location>
        <topology evidence="1">Multi-pass membrane protein</topology>
    </subcellularLocation>
    <subcellularLocation>
        <location evidence="7">Cell membrane</location>
        <topology evidence="7">Multi-pass membrane protein</topology>
    </subcellularLocation>
</comment>
<dbReference type="PANTHER" id="PTHR30341">
    <property type="entry name" value="SODIUM ION/PROTON ANTIPORTER NHAA-RELATED"/>
    <property type="match status" value="1"/>
</dbReference>
<dbReference type="EMBL" id="NXLW01000007">
    <property type="protein sequence ID" value="RDU72412.1"/>
    <property type="molecule type" value="Genomic_DNA"/>
</dbReference>
<evidence type="ECO:0000256" key="6">
    <source>
        <dbReference type="ARBA" id="ARBA00023136"/>
    </source>
</evidence>
<proteinExistence type="inferred from homology"/>
<keyword evidence="6 7" id="KW-0472">Membrane</keyword>
<sequence length="504" mass="56183">MTSQSHNHLHYVTDDRASNSTLKNFITHESFGGVLLFFAVICAMIIANTNFGVVYNEVWSMYLDFSIGGYKLVHISILHFINDVLMSFFFLMVGLEMKREVLYGELAGFKSVSFSVFGAIGGLIIPSIIYIYFNHSTPSAHGFGVAMSTDTAFALGVLLLLGKRIPNVIKIFLVTLAVADDLGAISVIAIFYTEQINWFFIYVSIIFLIILITFNYLDVKYLSLYFAVGILLWLCLFFSGVHATVGAVILAFTIPGKSQISRHSYLGLKVAYNKLYFQTKADFTTFEPLEPRQYEETNRLGAILYGFKDFFKSSYRNIKNFISPKSDAEREIDMHKEHQRVEILDTVVRYSRYAQNPLVRIEFILQPLNAYFIVPLFAFANAGVPIGGTLDFHIDGIFYGVVLGLVLGKPIGIFTFTILSEKLKIAKRPNGLTNIHILSAGFLAGIGFTMSMFVANLAYKSNLAVDLAKISILTASCIAAILGVASLLATTKKVSDESDVREEF</sequence>
<reference evidence="8 9" key="1">
    <citation type="submission" date="2018-04" db="EMBL/GenBank/DDBJ databases">
        <title>Novel Campyloabacter and Helicobacter Species and Strains.</title>
        <authorList>
            <person name="Mannion A.J."/>
            <person name="Shen Z."/>
            <person name="Fox J.G."/>
        </authorList>
    </citation>
    <scope>NUCLEOTIDE SEQUENCE [LARGE SCALE GENOMIC DNA]</scope>
    <source>
        <strain evidence="8 9">MIT 97-5075</strain>
    </source>
</reference>
<feature type="transmembrane region" description="Helical" evidence="7">
    <location>
        <begin position="370"/>
        <end position="390"/>
    </location>
</feature>
<dbReference type="InterPro" id="IPR023171">
    <property type="entry name" value="Na/H_antiporter_dom_sf"/>
</dbReference>
<dbReference type="GO" id="GO:0006885">
    <property type="term" value="P:regulation of pH"/>
    <property type="evidence" value="ECO:0007669"/>
    <property type="project" value="UniProtKB-UniRule"/>
</dbReference>
<feature type="transmembrane region" description="Helical" evidence="7">
    <location>
        <begin position="396"/>
        <end position="419"/>
    </location>
</feature>
<keyword evidence="9" id="KW-1185">Reference proteome</keyword>
<comment type="catalytic activity">
    <reaction evidence="7">
        <text>Na(+)(in) + 2 H(+)(out) = Na(+)(out) + 2 H(+)(in)</text>
        <dbReference type="Rhea" id="RHEA:29251"/>
        <dbReference type="ChEBI" id="CHEBI:15378"/>
        <dbReference type="ChEBI" id="CHEBI:29101"/>
    </reaction>
</comment>
<feature type="transmembrane region" description="Helical" evidence="7">
    <location>
        <begin position="199"/>
        <end position="217"/>
    </location>
</feature>
<dbReference type="AlphaFoldDB" id="A0A3D8J4H0"/>
<accession>A0A3D8J4H0</accession>
<feature type="transmembrane region" description="Helical" evidence="7">
    <location>
        <begin position="223"/>
        <end position="252"/>
    </location>
</feature>